<keyword evidence="4" id="KW-1185">Reference proteome</keyword>
<comment type="caution">
    <text evidence="3">The sequence shown here is derived from an EMBL/GenBank/DDBJ whole genome shotgun (WGS) entry which is preliminary data.</text>
</comment>
<dbReference type="Pfam" id="PF01381">
    <property type="entry name" value="HTH_3"/>
    <property type="match status" value="1"/>
</dbReference>
<evidence type="ECO:0000259" key="2">
    <source>
        <dbReference type="PROSITE" id="PS50943"/>
    </source>
</evidence>
<dbReference type="Proteomes" id="UP000239047">
    <property type="component" value="Unassembled WGS sequence"/>
</dbReference>
<organism evidence="3 4">
    <name type="scientific">Jeotgalibacillus proteolyticus</name>
    <dbReference type="NCBI Taxonomy" id="2082395"/>
    <lineage>
        <taxon>Bacteria</taxon>
        <taxon>Bacillati</taxon>
        <taxon>Bacillota</taxon>
        <taxon>Bacilli</taxon>
        <taxon>Bacillales</taxon>
        <taxon>Caryophanaceae</taxon>
        <taxon>Jeotgalibacillus</taxon>
    </lineage>
</organism>
<keyword evidence="1" id="KW-0238">DNA-binding</keyword>
<dbReference type="SUPFAM" id="SSF47413">
    <property type="entry name" value="lambda repressor-like DNA-binding domains"/>
    <property type="match status" value="1"/>
</dbReference>
<evidence type="ECO:0000256" key="1">
    <source>
        <dbReference type="ARBA" id="ARBA00023125"/>
    </source>
</evidence>
<reference evidence="3 4" key="1">
    <citation type="submission" date="2018-02" db="EMBL/GenBank/DDBJ databases">
        <title>Jeotgalibacillus proteolyticum sp. nov. a protease producing bacterium isolated from ocean sediments of Laizhou Bay.</title>
        <authorList>
            <person name="Li Y."/>
        </authorList>
    </citation>
    <scope>NUCLEOTIDE SEQUENCE [LARGE SCALE GENOMIC DNA]</scope>
    <source>
        <strain evidence="3 4">22-7</strain>
    </source>
</reference>
<dbReference type="InterPro" id="IPR001387">
    <property type="entry name" value="Cro/C1-type_HTH"/>
</dbReference>
<dbReference type="PANTHER" id="PTHR46797">
    <property type="entry name" value="HTH-TYPE TRANSCRIPTIONAL REGULATOR"/>
    <property type="match status" value="1"/>
</dbReference>
<dbReference type="PANTHER" id="PTHR46797:SF1">
    <property type="entry name" value="METHYLPHOSPHONATE SYNTHASE"/>
    <property type="match status" value="1"/>
</dbReference>
<sequence>MIGKNIIAIRKEKGFTLSELAERAGVSKSYLSNIERNLKQNPSIQVMEKIAHVLDVELKVLLDVSTDPAATEDREWTLFVKDLKENLTSKEQLHEYKLILEFVRWRQQQEEHS</sequence>
<evidence type="ECO:0000313" key="4">
    <source>
        <dbReference type="Proteomes" id="UP000239047"/>
    </source>
</evidence>
<dbReference type="SMART" id="SM00530">
    <property type="entry name" value="HTH_XRE"/>
    <property type="match status" value="1"/>
</dbReference>
<dbReference type="RefSeq" id="WP_104058972.1">
    <property type="nucleotide sequence ID" value="NZ_PREZ01000006.1"/>
</dbReference>
<dbReference type="AlphaFoldDB" id="A0A2S5G8H3"/>
<gene>
    <name evidence="3" type="ORF">C4B60_15625</name>
</gene>
<dbReference type="Gene3D" id="1.10.260.40">
    <property type="entry name" value="lambda repressor-like DNA-binding domains"/>
    <property type="match status" value="1"/>
</dbReference>
<dbReference type="GO" id="GO:0005829">
    <property type="term" value="C:cytosol"/>
    <property type="evidence" value="ECO:0007669"/>
    <property type="project" value="TreeGrafter"/>
</dbReference>
<name>A0A2S5G8H3_9BACL</name>
<dbReference type="GO" id="GO:0003700">
    <property type="term" value="F:DNA-binding transcription factor activity"/>
    <property type="evidence" value="ECO:0007669"/>
    <property type="project" value="TreeGrafter"/>
</dbReference>
<dbReference type="PROSITE" id="PS50943">
    <property type="entry name" value="HTH_CROC1"/>
    <property type="match status" value="1"/>
</dbReference>
<protein>
    <submittedName>
        <fullName evidence="3">Transcriptional regulator</fullName>
    </submittedName>
</protein>
<dbReference type="EMBL" id="PREZ01000006">
    <property type="protein sequence ID" value="PPA69233.1"/>
    <property type="molecule type" value="Genomic_DNA"/>
</dbReference>
<proteinExistence type="predicted"/>
<dbReference type="InterPro" id="IPR050807">
    <property type="entry name" value="TransReg_Diox_bact_type"/>
</dbReference>
<dbReference type="CDD" id="cd00093">
    <property type="entry name" value="HTH_XRE"/>
    <property type="match status" value="1"/>
</dbReference>
<feature type="domain" description="HTH cro/C1-type" evidence="2">
    <location>
        <begin position="6"/>
        <end position="61"/>
    </location>
</feature>
<dbReference type="InterPro" id="IPR010982">
    <property type="entry name" value="Lambda_DNA-bd_dom_sf"/>
</dbReference>
<accession>A0A2S5G8H3</accession>
<evidence type="ECO:0000313" key="3">
    <source>
        <dbReference type="EMBL" id="PPA69233.1"/>
    </source>
</evidence>
<dbReference type="OrthoDB" id="1859224at2"/>
<dbReference type="GO" id="GO:0003677">
    <property type="term" value="F:DNA binding"/>
    <property type="evidence" value="ECO:0007669"/>
    <property type="project" value="UniProtKB-KW"/>
</dbReference>